<evidence type="ECO:0000313" key="2">
    <source>
        <dbReference type="EMBL" id="THG42249.1"/>
    </source>
</evidence>
<evidence type="ECO:0000313" key="3">
    <source>
        <dbReference type="Proteomes" id="UP000308038"/>
    </source>
</evidence>
<keyword evidence="3" id="KW-1185">Reference proteome</keyword>
<dbReference type="EMBL" id="SSTI01000001">
    <property type="protein sequence ID" value="THG42249.1"/>
    <property type="molecule type" value="Genomic_DNA"/>
</dbReference>
<reference evidence="2 3" key="1">
    <citation type="submission" date="2019-04" db="EMBL/GenBank/DDBJ databases">
        <title>Microbes associate with the intestines of laboratory mice.</title>
        <authorList>
            <person name="Navarre W."/>
            <person name="Wong E."/>
            <person name="Huang K.C."/>
            <person name="Tropini C."/>
            <person name="Ng K."/>
            <person name="Yu B."/>
        </authorList>
    </citation>
    <scope>NUCLEOTIDE SEQUENCE [LARGE SCALE GENOMIC DNA]</scope>
    <source>
        <strain evidence="2 3">NM83_B4-11</strain>
    </source>
</reference>
<sequence length="86" mass="9203">MVSGLTRSARVRRFAPAIAALAVAALAPVAPRIALVGAVLLSIWWVARRDNHVGTWGVLYVLLLMIVAMLTLLVTALTLLHRLHGG</sequence>
<dbReference type="RefSeq" id="WP_136450553.1">
    <property type="nucleotide sequence ID" value="NZ_SSTI01000001.1"/>
</dbReference>
<evidence type="ECO:0000256" key="1">
    <source>
        <dbReference type="SAM" id="Phobius"/>
    </source>
</evidence>
<feature type="transmembrane region" description="Helical" evidence="1">
    <location>
        <begin position="21"/>
        <end position="46"/>
    </location>
</feature>
<comment type="caution">
    <text evidence="2">The sequence shown here is derived from an EMBL/GenBank/DDBJ whole genome shotgun (WGS) entry which is preliminary data.</text>
</comment>
<protein>
    <submittedName>
        <fullName evidence="2">Uncharacterized protein</fullName>
    </submittedName>
</protein>
<keyword evidence="1" id="KW-0812">Transmembrane</keyword>
<accession>A0ABY2QMH2</accession>
<keyword evidence="1" id="KW-0472">Membrane</keyword>
<feature type="transmembrane region" description="Helical" evidence="1">
    <location>
        <begin position="58"/>
        <end position="80"/>
    </location>
</feature>
<proteinExistence type="predicted"/>
<dbReference type="Proteomes" id="UP000308038">
    <property type="component" value="Unassembled WGS sequence"/>
</dbReference>
<organism evidence="2 3">
    <name type="scientific">Sphingomonas olei</name>
    <dbReference type="NCBI Taxonomy" id="1886787"/>
    <lineage>
        <taxon>Bacteria</taxon>
        <taxon>Pseudomonadati</taxon>
        <taxon>Pseudomonadota</taxon>
        <taxon>Alphaproteobacteria</taxon>
        <taxon>Sphingomonadales</taxon>
        <taxon>Sphingomonadaceae</taxon>
        <taxon>Sphingomonas</taxon>
    </lineage>
</organism>
<keyword evidence="1" id="KW-1133">Transmembrane helix</keyword>
<gene>
    <name evidence="2" type="ORF">E5988_02025</name>
</gene>
<name>A0ABY2QMH2_9SPHN</name>